<feature type="region of interest" description="Disordered" evidence="1">
    <location>
        <begin position="165"/>
        <end position="187"/>
    </location>
</feature>
<feature type="compositionally biased region" description="Basic and acidic residues" evidence="1">
    <location>
        <begin position="258"/>
        <end position="271"/>
    </location>
</feature>
<feature type="compositionally biased region" description="Pro residues" evidence="1">
    <location>
        <begin position="172"/>
        <end position="187"/>
    </location>
</feature>
<feature type="compositionally biased region" description="Basic and acidic residues" evidence="1">
    <location>
        <begin position="349"/>
        <end position="384"/>
    </location>
</feature>
<protein>
    <submittedName>
        <fullName evidence="2">Uncharacterized protein</fullName>
    </submittedName>
</protein>
<feature type="region of interest" description="Disordered" evidence="1">
    <location>
        <begin position="887"/>
        <end position="917"/>
    </location>
</feature>
<proteinExistence type="predicted"/>
<reference evidence="2" key="1">
    <citation type="submission" date="2020-10" db="EMBL/GenBank/DDBJ databases">
        <title>Connecting structure to function with the recovery of over 1000 high-quality activated sludge metagenome-assembled genomes encoding full-length rRNA genes using long-read sequencing.</title>
        <authorList>
            <person name="Singleton C.M."/>
            <person name="Petriglieri F."/>
            <person name="Kristensen J.M."/>
            <person name="Kirkegaard R.H."/>
            <person name="Michaelsen T.Y."/>
            <person name="Andersen M.H."/>
            <person name="Karst S.M."/>
            <person name="Dueholm M.S."/>
            <person name="Nielsen P.H."/>
            <person name="Albertsen M."/>
        </authorList>
    </citation>
    <scope>NUCLEOTIDE SEQUENCE</scope>
    <source>
        <strain evidence="2">Hirt_18-Q3-R61-65_BATAC.395</strain>
    </source>
</reference>
<feature type="compositionally biased region" description="Low complexity" evidence="1">
    <location>
        <begin position="647"/>
        <end position="657"/>
    </location>
</feature>
<dbReference type="Proteomes" id="UP000886689">
    <property type="component" value="Unassembled WGS sequence"/>
</dbReference>
<feature type="region of interest" description="Disordered" evidence="1">
    <location>
        <begin position="237"/>
        <end position="271"/>
    </location>
</feature>
<evidence type="ECO:0000313" key="2">
    <source>
        <dbReference type="EMBL" id="MBK8523396.1"/>
    </source>
</evidence>
<feature type="region of interest" description="Disordered" evidence="1">
    <location>
        <begin position="346"/>
        <end position="425"/>
    </location>
</feature>
<evidence type="ECO:0000256" key="1">
    <source>
        <dbReference type="SAM" id="MobiDB-lite"/>
    </source>
</evidence>
<sequence>MSNALTLFRALLFSGAVLVLGVGEVRAGLVGESLSEMGLDEEVQSAGDALYNAASAAAIGGQRGADAGRGITGALGDLALNSGKITCSLWLIQLRSHFRNLVISGERARAQGADDAEIARLDELIARTQEFARKLEIACTKVGWLTDPPAEEWKTVNRLKGALGLGASAPDEAPPSPPAPPAPPPLPEGWNMADLHCRNLCSGIFEAYANALAGSRNKYAEADTLRRGELAEAARNEAQAQSNLDESRANRKMSASNLRRDERQLAETKARSAEVQGRIDRITAEAEALAARARELLERLKECVKGCRKQIRDMSGVDASRIDTYFTNQVRDGGSAQDAQRYTTLSGDADGRKSRLSDKSEKADGGKDVRRQSLKDGAPVKEGKSTSSSAVVKDGDPPLKDSKVGPVKPLSDKGGGLQQIDPAPSTRILDSVDAANELNARNEQESRRVPPAAAPTPAACPDCAAQERRLTEQQAEWQRESALLDRMRKDYTEATAGQGMDRRVPDDPEVVRAKAVLVAQTEAMIRRQAEKVEGLERGIDVVRRQLEACNRNCTQPNPEPRGTVATSGAAGTPQAGDGQKDARLAPTGGGACTFPPAKPITIGPREKYGYGGEQKAAETGKAVLGFLGGFLGGRGNLGGGGGGVGGSSPFPGASPGGDKPALADDPIKDKQTFADAPTGTAIKVGGQYRPDGKLLVSVDVDKAEDKGVVHQAVMERLQYLPSGGCTVQQAEAGEWLHYEIWEDWWAKIRIQRYESVDGGPWRKTHDTGWQDWGSGSRMLESGVMSADQIPGTAWGSMGADRAFGGPRSAGAVFDPGKPAVTGAPAAERLVVHVTQPGKDPVTTVPFTLYPTYGTDGKVNYTDQAPDFEALRRSRLPRVPDKMGGGMQQIDPPAAGAAPGGRILDSIDSGVGKTPLAK</sequence>
<feature type="compositionally biased region" description="Low complexity" evidence="1">
    <location>
        <begin position="891"/>
        <end position="900"/>
    </location>
</feature>
<dbReference type="AlphaFoldDB" id="A0A9D7K081"/>
<comment type="caution">
    <text evidence="2">The sequence shown here is derived from an EMBL/GenBank/DDBJ whole genome shotgun (WGS) entry which is preliminary data.</text>
</comment>
<name>A0A9D7K081_9PROT</name>
<dbReference type="EMBL" id="JADJUC010000003">
    <property type="protein sequence ID" value="MBK8523396.1"/>
    <property type="molecule type" value="Genomic_DNA"/>
</dbReference>
<feature type="compositionally biased region" description="Basic and acidic residues" evidence="1">
    <location>
        <begin position="393"/>
        <end position="403"/>
    </location>
</feature>
<organism evidence="2 3">
    <name type="scientific">Candidatus Proximibacter danicus</name>
    <dbReference type="NCBI Taxonomy" id="2954365"/>
    <lineage>
        <taxon>Bacteria</taxon>
        <taxon>Pseudomonadati</taxon>
        <taxon>Pseudomonadota</taxon>
        <taxon>Betaproteobacteria</taxon>
        <taxon>Candidatus Proximibacter</taxon>
    </lineage>
</organism>
<feature type="region of interest" description="Disordered" evidence="1">
    <location>
        <begin position="642"/>
        <end position="665"/>
    </location>
</feature>
<feature type="region of interest" description="Disordered" evidence="1">
    <location>
        <begin position="440"/>
        <end position="459"/>
    </location>
</feature>
<accession>A0A9D7K081</accession>
<evidence type="ECO:0000313" key="3">
    <source>
        <dbReference type="Proteomes" id="UP000886689"/>
    </source>
</evidence>
<gene>
    <name evidence="2" type="ORF">IPL58_04265</name>
</gene>
<feature type="region of interest" description="Disordered" evidence="1">
    <location>
        <begin position="551"/>
        <end position="606"/>
    </location>
</feature>